<evidence type="ECO:0000313" key="1">
    <source>
        <dbReference type="EMBL" id="SVA77040.1"/>
    </source>
</evidence>
<organism evidence="1">
    <name type="scientific">marine metagenome</name>
    <dbReference type="NCBI Taxonomy" id="408172"/>
    <lineage>
        <taxon>unclassified sequences</taxon>
        <taxon>metagenomes</taxon>
        <taxon>ecological metagenomes</taxon>
    </lineage>
</organism>
<dbReference type="EMBL" id="UINC01018357">
    <property type="protein sequence ID" value="SVA77040.1"/>
    <property type="molecule type" value="Genomic_DNA"/>
</dbReference>
<protein>
    <submittedName>
        <fullName evidence="1">Uncharacterized protein</fullName>
    </submittedName>
</protein>
<reference evidence="1" key="1">
    <citation type="submission" date="2018-05" db="EMBL/GenBank/DDBJ databases">
        <authorList>
            <person name="Lanie J.A."/>
            <person name="Ng W.-L."/>
            <person name="Kazmierczak K.M."/>
            <person name="Andrzejewski T.M."/>
            <person name="Davidsen T.M."/>
            <person name="Wayne K.J."/>
            <person name="Tettelin H."/>
            <person name="Glass J.I."/>
            <person name="Rusch D."/>
            <person name="Podicherti R."/>
            <person name="Tsui H.-C.T."/>
            <person name="Winkler M.E."/>
        </authorList>
    </citation>
    <scope>NUCLEOTIDE SEQUENCE</scope>
</reference>
<name>A0A381YJB9_9ZZZZ</name>
<accession>A0A381YJB9</accession>
<gene>
    <name evidence="1" type="ORF">METZ01_LOCUS129894</name>
</gene>
<feature type="non-terminal residue" evidence="1">
    <location>
        <position position="1"/>
    </location>
</feature>
<dbReference type="AlphaFoldDB" id="A0A381YJB9"/>
<sequence>DMGIGLREEIKQAFTSIDSSEPIGKAVLEAEGCSELVTGISEGWEIIEKAAYEEGLI</sequence>
<proteinExistence type="predicted"/>